<dbReference type="EMBL" id="JAZHXJ010001622">
    <property type="protein sequence ID" value="KAL1844566.1"/>
    <property type="molecule type" value="Genomic_DNA"/>
</dbReference>
<proteinExistence type="predicted"/>
<dbReference type="Proteomes" id="UP001586593">
    <property type="component" value="Unassembled WGS sequence"/>
</dbReference>
<name>A0ABR3VSD2_9PEZI</name>
<feature type="compositionally biased region" description="Low complexity" evidence="1">
    <location>
        <begin position="188"/>
        <end position="204"/>
    </location>
</feature>
<feature type="compositionally biased region" description="Low complexity" evidence="1">
    <location>
        <begin position="133"/>
        <end position="155"/>
    </location>
</feature>
<protein>
    <submittedName>
        <fullName evidence="2">Uncharacterized protein</fullName>
    </submittedName>
</protein>
<feature type="compositionally biased region" description="Gly residues" evidence="1">
    <location>
        <begin position="270"/>
        <end position="279"/>
    </location>
</feature>
<organism evidence="2 3">
    <name type="scientific">Phialemonium thermophilum</name>
    <dbReference type="NCBI Taxonomy" id="223376"/>
    <lineage>
        <taxon>Eukaryota</taxon>
        <taxon>Fungi</taxon>
        <taxon>Dikarya</taxon>
        <taxon>Ascomycota</taxon>
        <taxon>Pezizomycotina</taxon>
        <taxon>Sordariomycetes</taxon>
        <taxon>Sordariomycetidae</taxon>
        <taxon>Cephalothecales</taxon>
        <taxon>Cephalothecaceae</taxon>
        <taxon>Phialemonium</taxon>
    </lineage>
</organism>
<reference evidence="2 3" key="1">
    <citation type="journal article" date="2024" name="Commun. Biol.">
        <title>Comparative genomic analysis of thermophilic fungi reveals convergent evolutionary adaptations and gene losses.</title>
        <authorList>
            <person name="Steindorff A.S."/>
            <person name="Aguilar-Pontes M.V."/>
            <person name="Robinson A.J."/>
            <person name="Andreopoulos B."/>
            <person name="LaButti K."/>
            <person name="Kuo A."/>
            <person name="Mondo S."/>
            <person name="Riley R."/>
            <person name="Otillar R."/>
            <person name="Haridas S."/>
            <person name="Lipzen A."/>
            <person name="Grimwood J."/>
            <person name="Schmutz J."/>
            <person name="Clum A."/>
            <person name="Reid I.D."/>
            <person name="Moisan M.C."/>
            <person name="Butler G."/>
            <person name="Nguyen T.T.M."/>
            <person name="Dewar K."/>
            <person name="Conant G."/>
            <person name="Drula E."/>
            <person name="Henrissat B."/>
            <person name="Hansel C."/>
            <person name="Singer S."/>
            <person name="Hutchinson M.I."/>
            <person name="de Vries R.P."/>
            <person name="Natvig D.O."/>
            <person name="Powell A.J."/>
            <person name="Tsang A."/>
            <person name="Grigoriev I.V."/>
        </authorList>
    </citation>
    <scope>NUCLEOTIDE SEQUENCE [LARGE SCALE GENOMIC DNA]</scope>
    <source>
        <strain evidence="2 3">ATCC 24622</strain>
    </source>
</reference>
<comment type="caution">
    <text evidence="2">The sequence shown here is derived from an EMBL/GenBank/DDBJ whole genome shotgun (WGS) entry which is preliminary data.</text>
</comment>
<keyword evidence="3" id="KW-1185">Reference proteome</keyword>
<feature type="region of interest" description="Disordered" evidence="1">
    <location>
        <begin position="80"/>
        <end position="163"/>
    </location>
</feature>
<sequence>MTARSMATLYLDSRSSSEEVVLRAWRSKSSLATSMSRSRSCRVRFASRRVVISFSRAFWAALASALDSLYFRCRRRKRRVSQPHSKELETTTTRSRKRSPSTPPPESSALRPFLAGPAPSCRRRPGPSRARLRAPCSTAGTRRARAPAARTATCTRRGRPRRWRARWAGTKAVQPWPAIARGRGRGTGRVSQSGGRLRAASGRRPTAGTDRATEGNKGKTQPNPVVGSGPWTCRGSCAVSSRPGRLPGREENKATRLDDRLTVRPERNGPVGGHVGGGKNPWRSAAIRRVLVGQREDGPTW</sequence>
<evidence type="ECO:0000313" key="3">
    <source>
        <dbReference type="Proteomes" id="UP001586593"/>
    </source>
</evidence>
<evidence type="ECO:0000256" key="1">
    <source>
        <dbReference type="SAM" id="MobiDB-lite"/>
    </source>
</evidence>
<feature type="compositionally biased region" description="Basic and acidic residues" evidence="1">
    <location>
        <begin position="247"/>
        <end position="267"/>
    </location>
</feature>
<gene>
    <name evidence="2" type="ORF">VTK73DRAFT_2295</name>
</gene>
<accession>A0ABR3VSD2</accession>
<evidence type="ECO:0000313" key="2">
    <source>
        <dbReference type="EMBL" id="KAL1844566.1"/>
    </source>
</evidence>
<feature type="compositionally biased region" description="Basic residues" evidence="1">
    <location>
        <begin position="121"/>
        <end position="132"/>
    </location>
</feature>
<feature type="region of interest" description="Disordered" evidence="1">
    <location>
        <begin position="180"/>
        <end position="283"/>
    </location>
</feature>